<reference evidence="2 3" key="1">
    <citation type="submission" date="2017-09" db="EMBL/GenBank/DDBJ databases">
        <title>Large-scale bioinformatics analysis of Bacillus genomes uncovers conserved roles of natural products in bacterial physiology.</title>
        <authorList>
            <consortium name="Agbiome Team Llc"/>
            <person name="Bleich R.M."/>
            <person name="Grubbs K.J."/>
            <person name="Santa Maria K.C."/>
            <person name="Allen S.E."/>
            <person name="Farag S."/>
            <person name="Shank E.A."/>
            <person name="Bowers A."/>
        </authorList>
    </citation>
    <scope>NUCLEOTIDE SEQUENCE [LARGE SCALE GENOMIC DNA]</scope>
    <source>
        <strain evidence="2 3">AFS037265</strain>
    </source>
</reference>
<feature type="chain" id="PRO_5044802375" evidence="1">
    <location>
        <begin position="26"/>
        <end position="186"/>
    </location>
</feature>
<feature type="signal peptide" evidence="1">
    <location>
        <begin position="1"/>
        <end position="25"/>
    </location>
</feature>
<dbReference type="KEGG" id="bmyc:DJ92_435"/>
<dbReference type="EMBL" id="NUTL01000113">
    <property type="protein sequence ID" value="PHE90707.1"/>
    <property type="molecule type" value="Genomic_DNA"/>
</dbReference>
<dbReference type="Proteomes" id="UP000221918">
    <property type="component" value="Unassembled WGS sequence"/>
</dbReference>
<proteinExistence type="predicted"/>
<keyword evidence="1" id="KW-0732">Signal</keyword>
<sequence>MFKKLVVGALATGIALTGGIGAASADTVKPVSSPNKATETAYSENQQYISDRIESIVENTSEVERPFVPNFSDKNNLIGEKAAAAFDWRYSGNYNFSTSIQVKKTISVANNGNIGVGIQNNKNFNFKVVVKSLSSGNTVTHTVKGGPMSGGDYVTDFFGPMKAGDYVVTLVNTDGSWHQGLVWLGW</sequence>
<gene>
    <name evidence="2" type="ORF">COF81_23385</name>
</gene>
<dbReference type="AlphaFoldDB" id="A0ABD6T0S7"/>
<organism evidence="2 3">
    <name type="scientific">Bacillus pseudomycoides</name>
    <dbReference type="NCBI Taxonomy" id="64104"/>
    <lineage>
        <taxon>Bacteria</taxon>
        <taxon>Bacillati</taxon>
        <taxon>Bacillota</taxon>
        <taxon>Bacilli</taxon>
        <taxon>Bacillales</taxon>
        <taxon>Bacillaceae</taxon>
        <taxon>Bacillus</taxon>
        <taxon>Bacillus cereus group</taxon>
    </lineage>
</organism>
<name>A0ABD6T0S7_9BACI</name>
<protein>
    <submittedName>
        <fullName evidence="2">Uncharacterized protein</fullName>
    </submittedName>
</protein>
<comment type="caution">
    <text evidence="2">The sequence shown here is derived from an EMBL/GenBank/DDBJ whole genome shotgun (WGS) entry which is preliminary data.</text>
</comment>
<evidence type="ECO:0000256" key="1">
    <source>
        <dbReference type="SAM" id="SignalP"/>
    </source>
</evidence>
<accession>A0ABD6T0S7</accession>
<evidence type="ECO:0000313" key="2">
    <source>
        <dbReference type="EMBL" id="PHE90707.1"/>
    </source>
</evidence>
<evidence type="ECO:0000313" key="3">
    <source>
        <dbReference type="Proteomes" id="UP000221918"/>
    </source>
</evidence>
<dbReference type="RefSeq" id="WP_018767572.1">
    <property type="nucleotide sequence ID" value="NZ_CP007626.1"/>
</dbReference>